<feature type="compositionally biased region" description="Basic and acidic residues" evidence="7">
    <location>
        <begin position="1"/>
        <end position="10"/>
    </location>
</feature>
<dbReference type="SMART" id="SM00356">
    <property type="entry name" value="ZnF_C3H1"/>
    <property type="match status" value="2"/>
</dbReference>
<evidence type="ECO:0000313" key="10">
    <source>
        <dbReference type="Proteomes" id="UP001279734"/>
    </source>
</evidence>
<dbReference type="Pfam" id="PF00642">
    <property type="entry name" value="zf-CCCH"/>
    <property type="match status" value="1"/>
</dbReference>
<evidence type="ECO:0000256" key="3">
    <source>
        <dbReference type="ARBA" id="ARBA00022771"/>
    </source>
</evidence>
<proteinExistence type="predicted"/>
<dbReference type="GO" id="GO:0008270">
    <property type="term" value="F:zinc ion binding"/>
    <property type="evidence" value="ECO:0007669"/>
    <property type="project" value="UniProtKB-KW"/>
</dbReference>
<keyword evidence="3 6" id="KW-0863">Zinc-finger</keyword>
<evidence type="ECO:0000256" key="2">
    <source>
        <dbReference type="ARBA" id="ARBA00022737"/>
    </source>
</evidence>
<keyword evidence="4 6" id="KW-0862">Zinc</keyword>
<dbReference type="FunFam" id="3.30.1370.210:FF:000009">
    <property type="entry name" value="Zinc finger CCCH domain-containing protein 66"/>
    <property type="match status" value="1"/>
</dbReference>
<keyword evidence="1 6" id="KW-0479">Metal-binding</keyword>
<organism evidence="9 10">
    <name type="scientific">Nepenthes gracilis</name>
    <name type="common">Slender pitcher plant</name>
    <dbReference type="NCBI Taxonomy" id="150966"/>
    <lineage>
        <taxon>Eukaryota</taxon>
        <taxon>Viridiplantae</taxon>
        <taxon>Streptophyta</taxon>
        <taxon>Embryophyta</taxon>
        <taxon>Tracheophyta</taxon>
        <taxon>Spermatophyta</taxon>
        <taxon>Magnoliopsida</taxon>
        <taxon>eudicotyledons</taxon>
        <taxon>Gunneridae</taxon>
        <taxon>Pentapetalae</taxon>
        <taxon>Caryophyllales</taxon>
        <taxon>Nepenthaceae</taxon>
        <taxon>Nepenthes</taxon>
    </lineage>
</organism>
<feature type="region of interest" description="Disordered" evidence="7">
    <location>
        <begin position="320"/>
        <end position="345"/>
    </location>
</feature>
<evidence type="ECO:0000256" key="5">
    <source>
        <dbReference type="ARBA" id="ARBA00023125"/>
    </source>
</evidence>
<dbReference type="Gene3D" id="3.30.1370.210">
    <property type="match status" value="1"/>
</dbReference>
<dbReference type="PROSITE" id="PS50103">
    <property type="entry name" value="ZF_C3H1"/>
    <property type="match status" value="1"/>
</dbReference>
<dbReference type="InterPro" id="IPR057444">
    <property type="entry name" value="Znf-CCCH_AtC3H23-like"/>
</dbReference>
<gene>
    <name evidence="9" type="ORF">Nepgr_018350</name>
</gene>
<keyword evidence="2" id="KW-0677">Repeat</keyword>
<dbReference type="Pfam" id="PF25512">
    <property type="entry name" value="zf-CCCH_AtC3H23"/>
    <property type="match status" value="1"/>
</dbReference>
<dbReference type="EMBL" id="BSYO01000016">
    <property type="protein sequence ID" value="GMH16509.1"/>
    <property type="molecule type" value="Genomic_DNA"/>
</dbReference>
<evidence type="ECO:0000256" key="7">
    <source>
        <dbReference type="SAM" id="MobiDB-lite"/>
    </source>
</evidence>
<feature type="domain" description="C3H1-type" evidence="8">
    <location>
        <begin position="128"/>
        <end position="155"/>
    </location>
</feature>
<protein>
    <recommendedName>
        <fullName evidence="8">C3H1-type domain-containing protein</fullName>
    </recommendedName>
</protein>
<keyword evidence="5" id="KW-0238">DNA-binding</keyword>
<reference evidence="9" key="1">
    <citation type="submission" date="2023-05" db="EMBL/GenBank/DDBJ databases">
        <title>Nepenthes gracilis genome sequencing.</title>
        <authorList>
            <person name="Fukushima K."/>
        </authorList>
    </citation>
    <scope>NUCLEOTIDE SEQUENCE</scope>
    <source>
        <strain evidence="9">SING2019-196</strain>
    </source>
</reference>
<dbReference type="AlphaFoldDB" id="A0AAD3ST92"/>
<keyword evidence="10" id="KW-1185">Reference proteome</keyword>
<evidence type="ECO:0000256" key="6">
    <source>
        <dbReference type="PROSITE-ProRule" id="PRU00723"/>
    </source>
</evidence>
<comment type="caution">
    <text evidence="9">The sequence shown here is derived from an EMBL/GenBank/DDBJ whole genome shotgun (WGS) entry which is preliminary data.</text>
</comment>
<dbReference type="InterPro" id="IPR000571">
    <property type="entry name" value="Znf_CCCH"/>
</dbReference>
<feature type="compositionally biased region" description="Low complexity" evidence="7">
    <location>
        <begin position="28"/>
        <end position="42"/>
    </location>
</feature>
<dbReference type="GO" id="GO:0003677">
    <property type="term" value="F:DNA binding"/>
    <property type="evidence" value="ECO:0007669"/>
    <property type="project" value="UniProtKB-KW"/>
</dbReference>
<feature type="compositionally biased region" description="Basic and acidic residues" evidence="7">
    <location>
        <begin position="320"/>
        <end position="329"/>
    </location>
</feature>
<dbReference type="Proteomes" id="UP001279734">
    <property type="component" value="Unassembled WGS sequence"/>
</dbReference>
<accession>A0AAD3ST92</accession>
<evidence type="ECO:0000256" key="4">
    <source>
        <dbReference type="ARBA" id="ARBA00022833"/>
    </source>
</evidence>
<dbReference type="PANTHER" id="PTHR14493:SF147">
    <property type="entry name" value="ZINC FINGER CCCH DOMAIN-CONTAINING PROTEIN 23"/>
    <property type="match status" value="1"/>
</dbReference>
<evidence type="ECO:0000256" key="1">
    <source>
        <dbReference type="ARBA" id="ARBA00022723"/>
    </source>
</evidence>
<dbReference type="InterPro" id="IPR045234">
    <property type="entry name" value="Unkempt-like"/>
</dbReference>
<feature type="zinc finger region" description="C3H1-type" evidence="6">
    <location>
        <begin position="128"/>
        <end position="155"/>
    </location>
</feature>
<dbReference type="PANTHER" id="PTHR14493">
    <property type="entry name" value="UNKEMPT FAMILY MEMBER"/>
    <property type="match status" value="1"/>
</dbReference>
<dbReference type="GO" id="GO:0006355">
    <property type="term" value="P:regulation of DNA-templated transcription"/>
    <property type="evidence" value="ECO:0007669"/>
    <property type="project" value="UniProtKB-ARBA"/>
</dbReference>
<sequence>MIGESDDRHHNPAVHVPPWVAHRNDSTAAASSPLSVDVSPSSNDDHVNYDAIKAALQRYLPSKAEPEATVERGDEADLLAVDEYSSDEFRMYDFKVRRCTRVRAHDWTECPYAHPGEKARRRDPRRFNYSGTACSNFRKGSCHKGEACEFAHGVFECWLHPSRYRTQACKDGFNCKRRVCFFAHSPEELRVVHGEHGPMSITSLDAFDESHPVTPIFESPPVTPVANSLGSINKIVASLRSLQLTKGNSMPSSWRTGSPVFWSPNTSLARPGFYSLPATPIRPAVGHMGRWDKELEVEPVMERVESGRVLRARMFEKLSKENSLDRPDPVDSSGPTPILGGSPIP</sequence>
<feature type="region of interest" description="Disordered" evidence="7">
    <location>
        <begin position="1"/>
        <end position="42"/>
    </location>
</feature>
<evidence type="ECO:0000259" key="8">
    <source>
        <dbReference type="PROSITE" id="PS50103"/>
    </source>
</evidence>
<name>A0AAD3ST92_NEPGR</name>
<evidence type="ECO:0000313" key="9">
    <source>
        <dbReference type="EMBL" id="GMH16509.1"/>
    </source>
</evidence>